<dbReference type="STRING" id="1450538.A0A2V5IDV7"/>
<evidence type="ECO:0000313" key="3">
    <source>
        <dbReference type="Proteomes" id="UP000249829"/>
    </source>
</evidence>
<feature type="compositionally biased region" description="Polar residues" evidence="1">
    <location>
        <begin position="24"/>
        <end position="38"/>
    </location>
</feature>
<organism evidence="2 3">
    <name type="scientific">Aspergillus violaceofuscus (strain CBS 115571)</name>
    <dbReference type="NCBI Taxonomy" id="1450538"/>
    <lineage>
        <taxon>Eukaryota</taxon>
        <taxon>Fungi</taxon>
        <taxon>Dikarya</taxon>
        <taxon>Ascomycota</taxon>
        <taxon>Pezizomycotina</taxon>
        <taxon>Eurotiomycetes</taxon>
        <taxon>Eurotiomycetidae</taxon>
        <taxon>Eurotiales</taxon>
        <taxon>Aspergillaceae</taxon>
        <taxon>Aspergillus</taxon>
    </lineage>
</organism>
<feature type="compositionally biased region" description="Basic and acidic residues" evidence="1">
    <location>
        <begin position="456"/>
        <end position="468"/>
    </location>
</feature>
<proteinExistence type="predicted"/>
<keyword evidence="3" id="KW-1185">Reference proteome</keyword>
<dbReference type="Proteomes" id="UP000249829">
    <property type="component" value="Unassembled WGS sequence"/>
</dbReference>
<sequence length="854" mass="92923">MAGVKRKIDASQGSAAAVSGANSTTFGAAHSTTNSTADDASHVRVTRSLRSSRDVRATQNDARNHSNASAMSGSSSSGTNGNHSNSNNTYKPNPNRPSRIITLSTRVARANTAAREREQAARDQALRENVTRETRNTRTRASASLPSQPAEGVVAPVPETPRHKRVKRGPALEETPRTTRQSARLKAHVPSTSTEDGIADIGLIPKPSESSPLATAAPSSRTRNKSRQFADSSNETIHSGATNFIVPAIPEAESPSPDRTTLNLVEDTKPLYEEPHLSPKLAIEESPKGTVVEDEKNGISEPAVSEADDSVDAPSTPSPPSSWKRTSPGLLQHNGADSENFLESPSKKPKLEEGESDRVLDQQSQPNINGLNGRPESESHVEAGTDSKADGQSRHITEEIEGSTPEIVTEPTATRGFRGGRVRGRGRGGRSRGAARFAANKRGRGGTRSGRGRAGRQLDRSSDVEPDRSPSPSAATQRLRDRQRELDKAFKKVAAAQRLALAVLATQSERRIARDKNAHKDVPEFEEVNQQLQERLRQRKNILRREFELKVEQENRLFQAYREVVEERFQQASARNIREEHLIASQGAYMTFVRGRRAAEDDEHTETDDSETEPERGPVVPPAREVFRGFNSSYVRIPSGAAAYERAWLGWDDFVQRAKVGEDIDPQMKEMCESGPFSGFTSDEIIDMLVKATGVVDVRTTTTTVGEMQPPVIHDVRPRALSALADIAAAETPRPPIAAAPRFPPAPPHRTILPQPALTHGPPEPRAFVLPPPTPQRQQPRRLLPAGQQIPPINEQLGLPDPFASMGGPPHLPPPPGSNFHRPPLPGYLTGHHAPSLYYPPPPPPPPPGPRPPY</sequence>
<feature type="compositionally biased region" description="Basic and acidic residues" evidence="1">
    <location>
        <begin position="114"/>
        <end position="136"/>
    </location>
</feature>
<feature type="region of interest" description="Disordered" evidence="1">
    <location>
        <begin position="791"/>
        <end position="854"/>
    </location>
</feature>
<evidence type="ECO:0000313" key="2">
    <source>
        <dbReference type="EMBL" id="PYI22167.1"/>
    </source>
</evidence>
<feature type="compositionally biased region" description="Basic and acidic residues" evidence="1">
    <location>
        <begin position="375"/>
        <end position="398"/>
    </location>
</feature>
<accession>A0A2V5IDV7</accession>
<name>A0A2V5IDV7_ASPV1</name>
<feature type="compositionally biased region" description="Basic residues" evidence="1">
    <location>
        <begin position="439"/>
        <end position="454"/>
    </location>
</feature>
<dbReference type="EMBL" id="KZ825112">
    <property type="protein sequence ID" value="PYI22167.1"/>
    <property type="molecule type" value="Genomic_DNA"/>
</dbReference>
<feature type="compositionally biased region" description="Low complexity" evidence="1">
    <location>
        <begin position="10"/>
        <end position="23"/>
    </location>
</feature>
<feature type="region of interest" description="Disordered" evidence="1">
    <location>
        <begin position="596"/>
        <end position="621"/>
    </location>
</feature>
<feature type="compositionally biased region" description="Polar residues" evidence="1">
    <location>
        <begin position="361"/>
        <end position="370"/>
    </location>
</feature>
<dbReference type="AlphaFoldDB" id="A0A2V5IDV7"/>
<gene>
    <name evidence="2" type="ORF">BO99DRAFT_32236</name>
</gene>
<feature type="compositionally biased region" description="Polar residues" evidence="1">
    <location>
        <begin position="208"/>
        <end position="242"/>
    </location>
</feature>
<feature type="compositionally biased region" description="Acidic residues" evidence="1">
    <location>
        <begin position="600"/>
        <end position="612"/>
    </location>
</feature>
<feature type="compositionally biased region" description="Pro residues" evidence="1">
    <location>
        <begin position="838"/>
        <end position="854"/>
    </location>
</feature>
<protein>
    <submittedName>
        <fullName evidence="2">Uncharacterized protein</fullName>
    </submittedName>
</protein>
<feature type="region of interest" description="Disordered" evidence="1">
    <location>
        <begin position="741"/>
        <end position="765"/>
    </location>
</feature>
<feature type="compositionally biased region" description="Basic and acidic residues" evidence="1">
    <location>
        <begin position="345"/>
        <end position="360"/>
    </location>
</feature>
<feature type="region of interest" description="Disordered" evidence="1">
    <location>
        <begin position="1"/>
        <end position="482"/>
    </location>
</feature>
<feature type="compositionally biased region" description="Basic residues" evidence="1">
    <location>
        <begin position="418"/>
        <end position="430"/>
    </location>
</feature>
<reference evidence="2 3" key="1">
    <citation type="submission" date="2018-02" db="EMBL/GenBank/DDBJ databases">
        <title>The genomes of Aspergillus section Nigri reveals drivers in fungal speciation.</title>
        <authorList>
            <consortium name="DOE Joint Genome Institute"/>
            <person name="Vesth T.C."/>
            <person name="Nybo J."/>
            <person name="Theobald S."/>
            <person name="Brandl J."/>
            <person name="Frisvad J.C."/>
            <person name="Nielsen K.F."/>
            <person name="Lyhne E.K."/>
            <person name="Kogle M.E."/>
            <person name="Kuo A."/>
            <person name="Riley R."/>
            <person name="Clum A."/>
            <person name="Nolan M."/>
            <person name="Lipzen A."/>
            <person name="Salamov A."/>
            <person name="Henrissat B."/>
            <person name="Wiebenga A."/>
            <person name="De vries R.P."/>
            <person name="Grigoriev I.V."/>
            <person name="Mortensen U.H."/>
            <person name="Andersen M.R."/>
            <person name="Baker S.E."/>
        </authorList>
    </citation>
    <scope>NUCLEOTIDE SEQUENCE [LARGE SCALE GENOMIC DNA]</scope>
    <source>
        <strain evidence="2 3">CBS 115571</strain>
    </source>
</reference>
<dbReference type="OMA" id="DPQMKEM"/>
<feature type="compositionally biased region" description="Basic and acidic residues" evidence="1">
    <location>
        <begin position="266"/>
        <end position="298"/>
    </location>
</feature>
<feature type="compositionally biased region" description="Low complexity" evidence="1">
    <location>
        <begin position="65"/>
        <end position="89"/>
    </location>
</feature>
<evidence type="ECO:0000256" key="1">
    <source>
        <dbReference type="SAM" id="MobiDB-lite"/>
    </source>
</evidence>